<accession>A0A9X4LYW8</accession>
<dbReference type="GO" id="GO:0005737">
    <property type="term" value="C:cytoplasm"/>
    <property type="evidence" value="ECO:0007669"/>
    <property type="project" value="TreeGrafter"/>
</dbReference>
<feature type="domain" description="NAD-dependent epimerase/dehydratase" evidence="1">
    <location>
        <begin position="3"/>
        <end position="233"/>
    </location>
</feature>
<evidence type="ECO:0000259" key="1">
    <source>
        <dbReference type="Pfam" id="PF01370"/>
    </source>
</evidence>
<name>A0A9X4LYW8_9ACTN</name>
<dbReference type="Proteomes" id="UP001152755">
    <property type="component" value="Unassembled WGS sequence"/>
</dbReference>
<dbReference type="Gene3D" id="3.40.50.720">
    <property type="entry name" value="NAD(P)-binding Rossmann-like Domain"/>
    <property type="match status" value="1"/>
</dbReference>
<evidence type="ECO:0000313" key="2">
    <source>
        <dbReference type="EMBL" id="MDG3013032.1"/>
    </source>
</evidence>
<dbReference type="Pfam" id="PF01370">
    <property type="entry name" value="Epimerase"/>
    <property type="match status" value="1"/>
</dbReference>
<keyword evidence="3" id="KW-1185">Reference proteome</keyword>
<dbReference type="EMBL" id="JANRHA010000001">
    <property type="protein sequence ID" value="MDG3013032.1"/>
    <property type="molecule type" value="Genomic_DNA"/>
</dbReference>
<dbReference type="PANTHER" id="PTHR48079:SF6">
    <property type="entry name" value="NAD(P)-BINDING DOMAIN-CONTAINING PROTEIN-RELATED"/>
    <property type="match status" value="1"/>
</dbReference>
<organism evidence="2 3">
    <name type="scientific">Speluncibacter jeojiensis</name>
    <dbReference type="NCBI Taxonomy" id="2710754"/>
    <lineage>
        <taxon>Bacteria</taxon>
        <taxon>Bacillati</taxon>
        <taxon>Actinomycetota</taxon>
        <taxon>Actinomycetes</taxon>
        <taxon>Mycobacteriales</taxon>
        <taxon>Speluncibacteraceae</taxon>
        <taxon>Speluncibacter</taxon>
    </lineage>
</organism>
<reference evidence="2" key="1">
    <citation type="submission" date="2022-08" db="EMBL/GenBank/DDBJ databases">
        <title>Genome analysis of Corynebacteriales strain.</title>
        <authorList>
            <person name="Lee S.D."/>
        </authorList>
    </citation>
    <scope>NUCLEOTIDE SEQUENCE</scope>
    <source>
        <strain evidence="2">D3-21</strain>
    </source>
</reference>
<gene>
    <name evidence="2" type="ORF">NVS88_00470</name>
</gene>
<dbReference type="RefSeq" id="WP_332518889.1">
    <property type="nucleotide sequence ID" value="NZ_JANRHA010000001.1"/>
</dbReference>
<dbReference type="SUPFAM" id="SSF51735">
    <property type="entry name" value="NAD(P)-binding Rossmann-fold domains"/>
    <property type="match status" value="1"/>
</dbReference>
<dbReference type="InterPro" id="IPR036291">
    <property type="entry name" value="NAD(P)-bd_dom_sf"/>
</dbReference>
<dbReference type="InterPro" id="IPR051783">
    <property type="entry name" value="NAD(P)-dependent_oxidoreduct"/>
</dbReference>
<dbReference type="PANTHER" id="PTHR48079">
    <property type="entry name" value="PROTEIN YEEZ"/>
    <property type="match status" value="1"/>
</dbReference>
<sequence>MQIAVTGGTGFLGTHTTAALLESGHDVRLLVHPAEDVTETLALFGPAAGRVDVLVGDLRDPDTVRALLTGCDAVLHAAGVVGTDDTREQLMWEINTQATTDVLVRAAMMGLDPIVHVASYAVLFPSPDPVIGPDSPTAVGRSAYGRTKSAADRVARALQAAGAPVVITYPSSVIGPALGDRRGVTADGWQAILKMGVAPTFEGGMQMIDVRDVAAVHAAVMKPGRGPRRYMCGGELIPFNDLVDLLERASGRKLRRIPTGRKVMLGLGRITDALSKVVPVSSGLSYEAASLLTAATPTDDSRTHDELGVQWRSARDALLESF</sequence>
<evidence type="ECO:0000313" key="3">
    <source>
        <dbReference type="Proteomes" id="UP001152755"/>
    </source>
</evidence>
<proteinExistence type="predicted"/>
<protein>
    <submittedName>
        <fullName evidence="2">NAD-dependent epimerase/dehydratase family protein</fullName>
    </submittedName>
</protein>
<dbReference type="InterPro" id="IPR001509">
    <property type="entry name" value="Epimerase_deHydtase"/>
</dbReference>
<comment type="caution">
    <text evidence="2">The sequence shown here is derived from an EMBL/GenBank/DDBJ whole genome shotgun (WGS) entry which is preliminary data.</text>
</comment>
<dbReference type="GO" id="GO:0004029">
    <property type="term" value="F:aldehyde dehydrogenase (NAD+) activity"/>
    <property type="evidence" value="ECO:0007669"/>
    <property type="project" value="TreeGrafter"/>
</dbReference>
<dbReference type="AlphaFoldDB" id="A0A9X4LYW8"/>